<feature type="domain" description="Non-haem dioxygenase N-terminal" evidence="4">
    <location>
        <begin position="18"/>
        <end position="126"/>
    </location>
</feature>
<keyword evidence="3" id="KW-0408">Iron</keyword>
<dbReference type="Proteomes" id="UP000015106">
    <property type="component" value="Chromosome 7"/>
</dbReference>
<dbReference type="GO" id="GO:0016491">
    <property type="term" value="F:oxidoreductase activity"/>
    <property type="evidence" value="ECO:0007669"/>
    <property type="project" value="UniProtKB-KW"/>
</dbReference>
<dbReference type="PANTHER" id="PTHR47991">
    <property type="entry name" value="OXOGLUTARATE/IRON-DEPENDENT DIOXYGENASE"/>
    <property type="match status" value="1"/>
</dbReference>
<dbReference type="SUPFAM" id="SSF51197">
    <property type="entry name" value="Clavaminate synthase-like"/>
    <property type="match status" value="1"/>
</dbReference>
<dbReference type="InterPro" id="IPR026992">
    <property type="entry name" value="DIOX_N"/>
</dbReference>
<evidence type="ECO:0000313" key="6">
    <source>
        <dbReference type="Proteomes" id="UP000015106"/>
    </source>
</evidence>
<evidence type="ECO:0000259" key="4">
    <source>
        <dbReference type="Pfam" id="PF14226"/>
    </source>
</evidence>
<dbReference type="Pfam" id="PF14226">
    <property type="entry name" value="DIOX_N"/>
    <property type="match status" value="1"/>
</dbReference>
<protein>
    <recommendedName>
        <fullName evidence="4">Non-haem dioxygenase N-terminal domain-containing protein</fullName>
    </recommendedName>
</protein>
<reference evidence="5" key="3">
    <citation type="submission" date="2022-06" db="UniProtKB">
        <authorList>
            <consortium name="EnsemblPlants"/>
        </authorList>
    </citation>
    <scope>IDENTIFICATION</scope>
</reference>
<evidence type="ECO:0000313" key="5">
    <source>
        <dbReference type="EnsemblPlants" id="TuG1812G0700000568.01.T01"/>
    </source>
</evidence>
<name>A0A8R7V0U5_TRIUA</name>
<dbReference type="Gramene" id="TuG1812G0700000568.01.T01">
    <property type="protein sequence ID" value="TuG1812G0700000568.01.T01"/>
    <property type="gene ID" value="TuG1812G0700000568.01"/>
</dbReference>
<keyword evidence="6" id="KW-1185">Reference proteome</keyword>
<evidence type="ECO:0000256" key="1">
    <source>
        <dbReference type="ARBA" id="ARBA00022723"/>
    </source>
</evidence>
<accession>A0A8R7V0U5</accession>
<reference evidence="5" key="2">
    <citation type="submission" date="2018-03" db="EMBL/GenBank/DDBJ databases">
        <title>The Triticum urartu genome reveals the dynamic nature of wheat genome evolution.</title>
        <authorList>
            <person name="Ling H."/>
            <person name="Ma B."/>
            <person name="Shi X."/>
            <person name="Liu H."/>
            <person name="Dong L."/>
            <person name="Sun H."/>
            <person name="Cao Y."/>
            <person name="Gao Q."/>
            <person name="Zheng S."/>
            <person name="Li Y."/>
            <person name="Yu Y."/>
            <person name="Du H."/>
            <person name="Qi M."/>
            <person name="Li Y."/>
            <person name="Yu H."/>
            <person name="Cui Y."/>
            <person name="Wang N."/>
            <person name="Chen C."/>
            <person name="Wu H."/>
            <person name="Zhao Y."/>
            <person name="Zhang J."/>
            <person name="Li Y."/>
            <person name="Zhou W."/>
            <person name="Zhang B."/>
            <person name="Hu W."/>
            <person name="Eijk M."/>
            <person name="Tang J."/>
            <person name="Witsenboer H."/>
            <person name="Zhao S."/>
            <person name="Li Z."/>
            <person name="Zhang A."/>
            <person name="Wang D."/>
            <person name="Liang C."/>
        </authorList>
    </citation>
    <scope>NUCLEOTIDE SEQUENCE [LARGE SCALE GENOMIC DNA]</scope>
    <source>
        <strain evidence="5">cv. G1812</strain>
    </source>
</reference>
<keyword evidence="1" id="KW-0479">Metal-binding</keyword>
<dbReference type="GO" id="GO:0046872">
    <property type="term" value="F:metal ion binding"/>
    <property type="evidence" value="ECO:0007669"/>
    <property type="project" value="UniProtKB-KW"/>
</dbReference>
<dbReference type="InterPro" id="IPR027443">
    <property type="entry name" value="IPNS-like_sf"/>
</dbReference>
<proteinExistence type="predicted"/>
<dbReference type="InterPro" id="IPR050295">
    <property type="entry name" value="Plant_2OG-oxidoreductases"/>
</dbReference>
<dbReference type="Gene3D" id="2.60.120.330">
    <property type="entry name" value="B-lactam Antibiotic, Isopenicillin N Synthase, Chain"/>
    <property type="match status" value="1"/>
</dbReference>
<evidence type="ECO:0000256" key="2">
    <source>
        <dbReference type="ARBA" id="ARBA00023002"/>
    </source>
</evidence>
<keyword evidence="2" id="KW-0560">Oxidoreductase</keyword>
<reference evidence="6" key="1">
    <citation type="journal article" date="2013" name="Nature">
        <title>Draft genome of the wheat A-genome progenitor Triticum urartu.</title>
        <authorList>
            <person name="Ling H.Q."/>
            <person name="Zhao S."/>
            <person name="Liu D."/>
            <person name="Wang J."/>
            <person name="Sun H."/>
            <person name="Zhang C."/>
            <person name="Fan H."/>
            <person name="Li D."/>
            <person name="Dong L."/>
            <person name="Tao Y."/>
            <person name="Gao C."/>
            <person name="Wu H."/>
            <person name="Li Y."/>
            <person name="Cui Y."/>
            <person name="Guo X."/>
            <person name="Zheng S."/>
            <person name="Wang B."/>
            <person name="Yu K."/>
            <person name="Liang Q."/>
            <person name="Yang W."/>
            <person name="Lou X."/>
            <person name="Chen J."/>
            <person name="Feng M."/>
            <person name="Jian J."/>
            <person name="Zhang X."/>
            <person name="Luo G."/>
            <person name="Jiang Y."/>
            <person name="Liu J."/>
            <person name="Wang Z."/>
            <person name="Sha Y."/>
            <person name="Zhang B."/>
            <person name="Wu H."/>
            <person name="Tang D."/>
            <person name="Shen Q."/>
            <person name="Xue P."/>
            <person name="Zou S."/>
            <person name="Wang X."/>
            <person name="Liu X."/>
            <person name="Wang F."/>
            <person name="Yang Y."/>
            <person name="An X."/>
            <person name="Dong Z."/>
            <person name="Zhang K."/>
            <person name="Zhang X."/>
            <person name="Luo M.C."/>
            <person name="Dvorak J."/>
            <person name="Tong Y."/>
            <person name="Wang J."/>
            <person name="Yang H."/>
            <person name="Li Z."/>
            <person name="Wang D."/>
            <person name="Zhang A."/>
            <person name="Wang J."/>
        </authorList>
    </citation>
    <scope>NUCLEOTIDE SEQUENCE</scope>
    <source>
        <strain evidence="6">cv. G1812</strain>
    </source>
</reference>
<sequence length="196" mass="22735">MVRGHHDQQLAMAVAAPIPVIDLCYLFKEDGAATDEASKLRSALESWGLFHLSNHGIEATMMDDMMSASREFFWRPLEDKQRYNNLIGGEQFQFEGYGNNRVRSPYQILDWSDRIYLKVEPEDERHITLWSTHPENFRDVLHEFTKKCGRVKDDVLRAMAKLLELDNDDYFVDQLVDQLLPPVSKARACIWSQASL</sequence>
<dbReference type="AlphaFoldDB" id="A0A8R7V0U5"/>
<dbReference type="EnsemblPlants" id="TuG1812G0700000568.01.T01">
    <property type="protein sequence ID" value="TuG1812G0700000568.01.T01"/>
    <property type="gene ID" value="TuG1812G0700000568.01"/>
</dbReference>
<organism evidence="5 6">
    <name type="scientific">Triticum urartu</name>
    <name type="common">Red wild einkorn</name>
    <name type="synonym">Crithodium urartu</name>
    <dbReference type="NCBI Taxonomy" id="4572"/>
    <lineage>
        <taxon>Eukaryota</taxon>
        <taxon>Viridiplantae</taxon>
        <taxon>Streptophyta</taxon>
        <taxon>Embryophyta</taxon>
        <taxon>Tracheophyta</taxon>
        <taxon>Spermatophyta</taxon>
        <taxon>Magnoliopsida</taxon>
        <taxon>Liliopsida</taxon>
        <taxon>Poales</taxon>
        <taxon>Poaceae</taxon>
        <taxon>BOP clade</taxon>
        <taxon>Pooideae</taxon>
        <taxon>Triticodae</taxon>
        <taxon>Triticeae</taxon>
        <taxon>Triticinae</taxon>
        <taxon>Triticum</taxon>
    </lineage>
</organism>
<evidence type="ECO:0000256" key="3">
    <source>
        <dbReference type="ARBA" id="ARBA00023004"/>
    </source>
</evidence>